<protein>
    <submittedName>
        <fullName evidence="2">Uncharacterized protein</fullName>
    </submittedName>
</protein>
<evidence type="ECO:0000313" key="2">
    <source>
        <dbReference type="EMBL" id="CEK80542.1"/>
    </source>
</evidence>
<reference evidence="2" key="1">
    <citation type="submission" date="2014-12" db="EMBL/GenBank/DDBJ databases">
        <title>Insight into the proteome of Arion vulgaris.</title>
        <authorList>
            <person name="Aradska J."/>
            <person name="Bulat T."/>
            <person name="Smidak R."/>
            <person name="Sarate P."/>
            <person name="Gangsoo J."/>
            <person name="Sialana F."/>
            <person name="Bilban M."/>
            <person name="Lubec G."/>
        </authorList>
    </citation>
    <scope>NUCLEOTIDE SEQUENCE</scope>
    <source>
        <tissue evidence="2">Skin</tissue>
    </source>
</reference>
<dbReference type="AlphaFoldDB" id="A0A0B7AIY6"/>
<feature type="region of interest" description="Disordered" evidence="1">
    <location>
        <begin position="1"/>
        <end position="20"/>
    </location>
</feature>
<evidence type="ECO:0000256" key="1">
    <source>
        <dbReference type="SAM" id="MobiDB-lite"/>
    </source>
</evidence>
<feature type="compositionally biased region" description="Polar residues" evidence="1">
    <location>
        <begin position="62"/>
        <end position="72"/>
    </location>
</feature>
<gene>
    <name evidence="2" type="primary">ORF121463</name>
</gene>
<name>A0A0B7AIY6_9EUPU</name>
<proteinExistence type="predicted"/>
<feature type="region of interest" description="Disordered" evidence="1">
    <location>
        <begin position="30"/>
        <end position="72"/>
    </location>
</feature>
<feature type="non-terminal residue" evidence="2">
    <location>
        <position position="1"/>
    </location>
</feature>
<accession>A0A0B7AIY6</accession>
<dbReference type="EMBL" id="HACG01033677">
    <property type="protein sequence ID" value="CEK80542.1"/>
    <property type="molecule type" value="Transcribed_RNA"/>
</dbReference>
<sequence>VVKEQGKMANMAGHTSPTPVTAVAGQIGVSAGVDGDDANGSSITTTISSSSSPLTSSIMASLPSNNAAPTQG</sequence>
<feature type="compositionally biased region" description="Low complexity" evidence="1">
    <location>
        <begin position="41"/>
        <end position="58"/>
    </location>
</feature>
<organism evidence="2">
    <name type="scientific">Arion vulgaris</name>
    <dbReference type="NCBI Taxonomy" id="1028688"/>
    <lineage>
        <taxon>Eukaryota</taxon>
        <taxon>Metazoa</taxon>
        <taxon>Spiralia</taxon>
        <taxon>Lophotrochozoa</taxon>
        <taxon>Mollusca</taxon>
        <taxon>Gastropoda</taxon>
        <taxon>Heterobranchia</taxon>
        <taxon>Euthyneura</taxon>
        <taxon>Panpulmonata</taxon>
        <taxon>Eupulmonata</taxon>
        <taxon>Stylommatophora</taxon>
        <taxon>Helicina</taxon>
        <taxon>Arionoidea</taxon>
        <taxon>Arionidae</taxon>
        <taxon>Arion</taxon>
    </lineage>
</organism>